<proteinExistence type="predicted"/>
<accession>U5DE58</accession>
<dbReference type="Proteomes" id="UP000017836">
    <property type="component" value="Unassembled WGS sequence"/>
</dbReference>
<reference evidence="3" key="1">
    <citation type="journal article" date="2013" name="Science">
        <title>The Amborella genome and the evolution of flowering plants.</title>
        <authorList>
            <consortium name="Amborella Genome Project"/>
        </authorList>
    </citation>
    <scope>NUCLEOTIDE SEQUENCE [LARGE SCALE GENOMIC DNA]</scope>
</reference>
<evidence type="ECO:0000313" key="2">
    <source>
        <dbReference type="EMBL" id="ERN19707.1"/>
    </source>
</evidence>
<keyword evidence="3" id="KW-1185">Reference proteome</keyword>
<organism evidence="2 3">
    <name type="scientific">Amborella trichopoda</name>
    <dbReference type="NCBI Taxonomy" id="13333"/>
    <lineage>
        <taxon>Eukaryota</taxon>
        <taxon>Viridiplantae</taxon>
        <taxon>Streptophyta</taxon>
        <taxon>Embryophyta</taxon>
        <taxon>Tracheophyta</taxon>
        <taxon>Spermatophyta</taxon>
        <taxon>Magnoliopsida</taxon>
        <taxon>Amborellales</taxon>
        <taxon>Amborellaceae</taxon>
        <taxon>Amborella</taxon>
    </lineage>
</organism>
<protein>
    <submittedName>
        <fullName evidence="2">Uncharacterized protein</fullName>
    </submittedName>
</protein>
<dbReference type="AlphaFoldDB" id="U5DE58"/>
<dbReference type="Gramene" id="ERN19707">
    <property type="protein sequence ID" value="ERN19707"/>
    <property type="gene ID" value="AMTR_s00062p00198090"/>
</dbReference>
<evidence type="ECO:0000256" key="1">
    <source>
        <dbReference type="SAM" id="MobiDB-lite"/>
    </source>
</evidence>
<evidence type="ECO:0000313" key="3">
    <source>
        <dbReference type="Proteomes" id="UP000017836"/>
    </source>
</evidence>
<gene>
    <name evidence="2" type="ORF">AMTR_s00062p00198090</name>
</gene>
<sequence length="93" mass="10136">MRGKVESLGTGHAGKAKGGGLAKISKQISCLSQGIRQVHPTKFAWAAGQGIRQVHPTKFAWAAEMLSRIMQFLLFSSTKFAWAAGMLSRIMQF</sequence>
<dbReference type="HOGENOM" id="CLU_2402630_0_0_1"/>
<name>U5DE58_AMBTC</name>
<dbReference type="EMBL" id="KI392068">
    <property type="protein sequence ID" value="ERN19707.1"/>
    <property type="molecule type" value="Genomic_DNA"/>
</dbReference>
<feature type="region of interest" description="Disordered" evidence="1">
    <location>
        <begin position="1"/>
        <end position="21"/>
    </location>
</feature>